<gene>
    <name evidence="4" type="ORF">JZO85_07615</name>
</gene>
<sequence>MKKTRANIMAATKQLIIKKGYSDMTTKDIAREAQVNEATVFRQFGSKKKLLFATLEEADWIPSVNNDSFKQFQWNITKDLRLIMENYFEQVTPEIVRFSMGLRSQEIYQETLPYIQKIPSAFTELIQDYLNKMKERGELKIGNPKESAEVIFSSMIGFAFLHAYSSEDQYKIDKDAFVSHAINCFVKGLN</sequence>
<evidence type="ECO:0000313" key="5">
    <source>
        <dbReference type="Proteomes" id="UP000664495"/>
    </source>
</evidence>
<dbReference type="PANTHER" id="PTHR30055">
    <property type="entry name" value="HTH-TYPE TRANSCRIPTIONAL REGULATOR RUTR"/>
    <property type="match status" value="1"/>
</dbReference>
<dbReference type="PANTHER" id="PTHR30055:SF226">
    <property type="entry name" value="HTH-TYPE TRANSCRIPTIONAL REGULATOR PKSA"/>
    <property type="match status" value="1"/>
</dbReference>
<dbReference type="Gene3D" id="1.10.357.10">
    <property type="entry name" value="Tetracycline Repressor, domain 2"/>
    <property type="match status" value="1"/>
</dbReference>
<dbReference type="Pfam" id="PF00440">
    <property type="entry name" value="TetR_N"/>
    <property type="match status" value="1"/>
</dbReference>
<reference evidence="4 5" key="1">
    <citation type="submission" date="2021-03" db="EMBL/GenBank/DDBJ databases">
        <title>Enterococcal diversity collection.</title>
        <authorList>
            <person name="Gilmore M.S."/>
            <person name="Schwartzman J."/>
            <person name="Van Tyne D."/>
            <person name="Martin M."/>
            <person name="Earl A.M."/>
            <person name="Manson A.L."/>
            <person name="Straub T."/>
            <person name="Salamzade R."/>
            <person name="Saavedra J."/>
            <person name="Lebreton F."/>
            <person name="Prichula J."/>
            <person name="Schaufler K."/>
            <person name="Gaca A."/>
            <person name="Sgardioli B."/>
            <person name="Wagenaar J."/>
            <person name="Strong T."/>
        </authorList>
    </citation>
    <scope>NUCLEOTIDE SEQUENCE [LARGE SCALE GENOMIC DNA]</scope>
    <source>
        <strain evidence="4 5">MJM16</strain>
    </source>
</reference>
<dbReference type="EMBL" id="JAFLVR010000018">
    <property type="protein sequence ID" value="MBO0452129.1"/>
    <property type="molecule type" value="Genomic_DNA"/>
</dbReference>
<comment type="caution">
    <text evidence="4">The sequence shown here is derived from an EMBL/GenBank/DDBJ whole genome shotgun (WGS) entry which is preliminary data.</text>
</comment>
<accession>A0ABS3HGN2</accession>
<keyword evidence="1 2" id="KW-0238">DNA-binding</keyword>
<protein>
    <submittedName>
        <fullName evidence="4">TetR/AcrR family transcriptional regulator</fullName>
    </submittedName>
</protein>
<name>A0ABS3HGN2_9ENTE</name>
<dbReference type="InterPro" id="IPR050109">
    <property type="entry name" value="HTH-type_TetR-like_transc_reg"/>
</dbReference>
<feature type="domain" description="HTH tetR-type" evidence="3">
    <location>
        <begin position="2"/>
        <end position="62"/>
    </location>
</feature>
<feature type="DNA-binding region" description="H-T-H motif" evidence="2">
    <location>
        <begin position="25"/>
        <end position="44"/>
    </location>
</feature>
<evidence type="ECO:0000256" key="1">
    <source>
        <dbReference type="ARBA" id="ARBA00023125"/>
    </source>
</evidence>
<dbReference type="RefSeq" id="WP_207107904.1">
    <property type="nucleotide sequence ID" value="NZ_JAFLVR010000018.1"/>
</dbReference>
<dbReference type="PROSITE" id="PS50977">
    <property type="entry name" value="HTH_TETR_2"/>
    <property type="match status" value="1"/>
</dbReference>
<dbReference type="PRINTS" id="PR00455">
    <property type="entry name" value="HTHTETR"/>
</dbReference>
<evidence type="ECO:0000256" key="2">
    <source>
        <dbReference type="PROSITE-ProRule" id="PRU00335"/>
    </source>
</evidence>
<dbReference type="InterPro" id="IPR036271">
    <property type="entry name" value="Tet_transcr_reg_TetR-rel_C_sf"/>
</dbReference>
<dbReference type="InterPro" id="IPR009057">
    <property type="entry name" value="Homeodomain-like_sf"/>
</dbReference>
<proteinExistence type="predicted"/>
<dbReference type="SUPFAM" id="SSF46689">
    <property type="entry name" value="Homeodomain-like"/>
    <property type="match status" value="1"/>
</dbReference>
<dbReference type="Proteomes" id="UP000664495">
    <property type="component" value="Unassembled WGS sequence"/>
</dbReference>
<keyword evidence="5" id="KW-1185">Reference proteome</keyword>
<dbReference type="SUPFAM" id="SSF48498">
    <property type="entry name" value="Tetracyclin repressor-like, C-terminal domain"/>
    <property type="match status" value="1"/>
</dbReference>
<organism evidence="4 5">
    <name type="scientific">Candidatus Enterococcus murrayae</name>
    <dbReference type="NCBI Taxonomy" id="2815321"/>
    <lineage>
        <taxon>Bacteria</taxon>
        <taxon>Bacillati</taxon>
        <taxon>Bacillota</taxon>
        <taxon>Bacilli</taxon>
        <taxon>Lactobacillales</taxon>
        <taxon>Enterococcaceae</taxon>
        <taxon>Enterococcus</taxon>
    </lineage>
</organism>
<dbReference type="InterPro" id="IPR001647">
    <property type="entry name" value="HTH_TetR"/>
</dbReference>
<evidence type="ECO:0000259" key="3">
    <source>
        <dbReference type="PROSITE" id="PS50977"/>
    </source>
</evidence>
<evidence type="ECO:0000313" key="4">
    <source>
        <dbReference type="EMBL" id="MBO0452129.1"/>
    </source>
</evidence>